<dbReference type="GO" id="GO:0039502">
    <property type="term" value="P:symbiont-mediated suppression of host type I interferon-mediated signaling pathway"/>
    <property type="evidence" value="ECO:0007669"/>
    <property type="project" value="UniProtKB-UniRule"/>
</dbReference>
<accession>H2BQC2</accession>
<reference evidence="20 21" key="1">
    <citation type="submission" date="2011-04" db="EMBL/GenBank/DDBJ databases">
        <title>Nucleotide sequences and genomic organisation of nine novel human gammapapillomavirus.</title>
        <authorList>
            <person name="Sauvage V."/>
            <person name="Cheval J."/>
            <person name="Pariente K."/>
            <person name="Foulongne V."/>
            <person name="Eloit M."/>
        </authorList>
    </citation>
    <scope>NUCLEOTIDE SEQUENCE [LARGE SCALE GENOMIC DNA]</scope>
    <source>
        <strain evidence="20">915 F 06 007 FD2</strain>
    </source>
</reference>
<keyword evidence="5 18" id="KW-1090">Inhibition of host innate immune response by virus</keyword>
<dbReference type="EMBL" id="JF966376">
    <property type="protein sequence ID" value="AEX31151.1"/>
    <property type="molecule type" value="Genomic_DNA"/>
</dbReference>
<evidence type="ECO:0000256" key="8">
    <source>
        <dbReference type="ARBA" id="ARBA00022830"/>
    </source>
</evidence>
<gene>
    <name evidence="18 20" type="primary">E7</name>
</gene>
<dbReference type="GO" id="GO:0008270">
    <property type="term" value="F:zinc ion binding"/>
    <property type="evidence" value="ECO:0007669"/>
    <property type="project" value="UniProtKB-KW"/>
</dbReference>
<evidence type="ECO:0000256" key="17">
    <source>
        <dbReference type="ARBA" id="ARBA00023309"/>
    </source>
</evidence>
<dbReference type="Pfam" id="PF00527">
    <property type="entry name" value="E7"/>
    <property type="match status" value="1"/>
</dbReference>
<keyword evidence="13 18" id="KW-0804">Transcription</keyword>
<keyword evidence="4 18" id="KW-0945">Host-virus interaction</keyword>
<dbReference type="GO" id="GO:0030430">
    <property type="term" value="C:host cell cytoplasm"/>
    <property type="evidence" value="ECO:0007669"/>
    <property type="project" value="UniProtKB-SubCell"/>
</dbReference>
<dbReference type="SUPFAM" id="SSF161234">
    <property type="entry name" value="E7 C-terminal domain-like"/>
    <property type="match status" value="1"/>
</dbReference>
<keyword evidence="2 18" id="KW-0244">Early protein</keyword>
<keyword evidence="16 18" id="KW-0899">Viral immunoevasion</keyword>
<organism evidence="20 21">
    <name type="scientific">Human papillomavirus</name>
    <dbReference type="NCBI Taxonomy" id="10566"/>
    <lineage>
        <taxon>Viruses</taxon>
        <taxon>Monodnaviria</taxon>
        <taxon>Shotokuvirae</taxon>
        <taxon>Cossaviricota</taxon>
        <taxon>Papovaviricetes</taxon>
        <taxon>Zurhausenvirales</taxon>
        <taxon>Papillomaviridae</taxon>
    </lineage>
</organism>
<proteinExistence type="inferred from homology"/>
<keyword evidence="12 18" id="KW-0010">Activator</keyword>
<dbReference type="Proteomes" id="UP000175109">
    <property type="component" value="Genome"/>
</dbReference>
<comment type="caution">
    <text evidence="18">Lacks conserved residue(s) required for the propagation of feature annotation.</text>
</comment>
<keyword evidence="17 18" id="KW-1078">G1/S host cell cycle checkpoint dysregulation by virus</keyword>
<dbReference type="GO" id="GO:0052170">
    <property type="term" value="P:symbiont-mediated suppression of host innate immune response"/>
    <property type="evidence" value="ECO:0007669"/>
    <property type="project" value="UniProtKB-KW"/>
</dbReference>
<evidence type="ECO:0000256" key="1">
    <source>
        <dbReference type="ARBA" id="ARBA00022504"/>
    </source>
</evidence>
<comment type="function">
    <text evidence="19">E7 protein has both transforming and trans-activating activities.</text>
</comment>
<evidence type="ECO:0000256" key="11">
    <source>
        <dbReference type="ARBA" id="ARBA00023125"/>
    </source>
</evidence>
<evidence type="ECO:0000256" key="12">
    <source>
        <dbReference type="ARBA" id="ARBA00023159"/>
    </source>
</evidence>
<evidence type="ECO:0000256" key="18">
    <source>
        <dbReference type="HAMAP-Rule" id="MF_04004"/>
    </source>
</evidence>
<comment type="domain">
    <text evidence="18">The E7 terminal domain is an intrinsically disordered domain, whose flexibility and conformational transitions confer target adaptability to the oncoprotein. It allows adaptation to a variety of protein targets and exposes the PEST degradation sequence that regulates its turnover in the cell.</text>
</comment>
<evidence type="ECO:0000256" key="10">
    <source>
        <dbReference type="ARBA" id="ARBA00023015"/>
    </source>
</evidence>
<dbReference type="GO" id="GO:0006351">
    <property type="term" value="P:DNA-templated transcription"/>
    <property type="evidence" value="ECO:0007669"/>
    <property type="project" value="UniProtKB-UniRule"/>
</dbReference>
<keyword evidence="15" id="KW-0922">Interferon antiviral system evasion</keyword>
<evidence type="ECO:0000256" key="3">
    <source>
        <dbReference type="ARBA" id="ARBA00022562"/>
    </source>
</evidence>
<dbReference type="GO" id="GO:0003677">
    <property type="term" value="F:DNA binding"/>
    <property type="evidence" value="ECO:0007669"/>
    <property type="project" value="UniProtKB-UniRule"/>
</dbReference>
<evidence type="ECO:0000256" key="2">
    <source>
        <dbReference type="ARBA" id="ARBA00022518"/>
    </source>
</evidence>
<dbReference type="GO" id="GO:0019904">
    <property type="term" value="F:protein domain specific binding"/>
    <property type="evidence" value="ECO:0007669"/>
    <property type="project" value="UniProtKB-UniRule"/>
</dbReference>
<comment type="function">
    <text evidence="18">Plays a role in viral genome replication by driving entry of quiescent cells into the cell cycle. Stimulation of progression from G1 to S phase allows the virus to efficiently use the cellular DNA replicating machinery to achieve viral genome replication. E7 protein has both transforming and trans-activating activities. Induces the disassembly of the E2F1 transcription factor from RB1, with subsequent transcriptional activation of E2F1-regulated S-phase genes. Interferes with host histone deacetylation mediated by HDAC1 and HDAC2, leading to transcription activation. Plays also a role in the inhibition of both antiviral and antiproliferative functions of host interferon alpha. Interaction with host TMEM173/STING impairs the ability of TMEM173/STING to sense cytosolic DNA and promote the production of type I interferon (IFN-alpha and IFN-beta).</text>
</comment>
<dbReference type="InterPro" id="IPR000148">
    <property type="entry name" value="Papilloma_E7"/>
</dbReference>
<evidence type="ECO:0000256" key="15">
    <source>
        <dbReference type="ARBA" id="ARBA00023258"/>
    </source>
</evidence>
<keyword evidence="9 18" id="KW-0862">Zinc</keyword>
<evidence type="ECO:0000256" key="14">
    <source>
        <dbReference type="ARBA" id="ARBA00023200"/>
    </source>
</evidence>
<dbReference type="HAMAP" id="MF_04004">
    <property type="entry name" value="PPV_E7"/>
    <property type="match status" value="1"/>
</dbReference>
<sequence length="96" mass="10828">MRGNEPTLRDIELNLEEIVLPQNLLSNESLSPDDAPEEEHLSPYRVDSYCYKCNCRVRIVVVASAGSIRLLEELLLSSLFLLCPGCSRNNVRHGRS</sequence>
<evidence type="ECO:0000256" key="9">
    <source>
        <dbReference type="ARBA" id="ARBA00022833"/>
    </source>
</evidence>
<keyword evidence="3 18" id="KW-1048">Host nucleus</keyword>
<comment type="subcellular location">
    <subcellularLocation>
        <location evidence="18">Host cytoplasm</location>
    </subcellularLocation>
    <subcellularLocation>
        <location evidence="18">Host nucleus</location>
    </subcellularLocation>
    <text evidence="18">Predominantly found in the host nucleus.</text>
</comment>
<dbReference type="GO" id="GO:0039645">
    <property type="term" value="P:symbiont-mediated perturbation of host cell cycle G1/S transition checkpoint"/>
    <property type="evidence" value="ECO:0007669"/>
    <property type="project" value="UniProtKB-UniRule"/>
</dbReference>
<dbReference type="GO" id="GO:0042025">
    <property type="term" value="C:host cell nucleus"/>
    <property type="evidence" value="ECO:0007669"/>
    <property type="project" value="UniProtKB-SubCell"/>
</dbReference>
<comment type="similarity">
    <text evidence="18 19">Belongs to the papillomaviridae E7 protein family.</text>
</comment>
<keyword evidence="1 18" id="KW-1121">Modulation of host cell cycle by virus</keyword>
<dbReference type="Gene3D" id="3.30.160.330">
    <property type="match status" value="1"/>
</dbReference>
<evidence type="ECO:0000256" key="6">
    <source>
        <dbReference type="ARBA" id="ARBA00022723"/>
    </source>
</evidence>
<evidence type="ECO:0000256" key="16">
    <source>
        <dbReference type="ARBA" id="ARBA00023280"/>
    </source>
</evidence>
<evidence type="ECO:0000256" key="7">
    <source>
        <dbReference type="ARBA" id="ARBA00022771"/>
    </source>
</evidence>
<keyword evidence="11 18" id="KW-0238">DNA-binding</keyword>
<keyword evidence="14 18" id="KW-1035">Host cytoplasm</keyword>
<evidence type="ECO:0000256" key="5">
    <source>
        <dbReference type="ARBA" id="ARBA00022632"/>
    </source>
</evidence>
<keyword evidence="6 18" id="KW-0479">Metal-binding</keyword>
<keyword evidence="10 18" id="KW-0805">Transcription regulation</keyword>
<evidence type="ECO:0000313" key="21">
    <source>
        <dbReference type="Proteomes" id="UP000175109"/>
    </source>
</evidence>
<dbReference type="GO" id="GO:0003700">
    <property type="term" value="F:DNA-binding transcription factor activity"/>
    <property type="evidence" value="ECO:0007669"/>
    <property type="project" value="UniProtKB-UniRule"/>
</dbReference>
<feature type="zinc finger region" evidence="18">
    <location>
        <begin position="50"/>
        <end position="86"/>
    </location>
</feature>
<name>H2BQC2_9PAPI</name>
<keyword evidence="7 18" id="KW-0863">Zinc-finger</keyword>
<comment type="PTM">
    <text evidence="18">Highly phosphorylated.</text>
</comment>
<evidence type="ECO:0000256" key="19">
    <source>
        <dbReference type="PIRNR" id="PIRNR003407"/>
    </source>
</evidence>
<evidence type="ECO:0000256" key="4">
    <source>
        <dbReference type="ARBA" id="ARBA00022581"/>
    </source>
</evidence>
<evidence type="ECO:0000313" key="20">
    <source>
        <dbReference type="EMBL" id="AEX31151.1"/>
    </source>
</evidence>
<dbReference type="PIRSF" id="PIRSF003407">
    <property type="entry name" value="Papvi_E7"/>
    <property type="match status" value="1"/>
</dbReference>
<feature type="short sequence motif" description="Nuclear export signal" evidence="18">
    <location>
        <begin position="68"/>
        <end position="76"/>
    </location>
</feature>
<evidence type="ECO:0000256" key="13">
    <source>
        <dbReference type="ARBA" id="ARBA00023163"/>
    </source>
</evidence>
<comment type="subunit">
    <text evidence="18">Homodimer. Homooligomer. Interacts with host RB1; this interaction induces dissociation of RB1-E2F1 complex thereby disrupting RB1 activity. Interacts with host EP300; this interaction represses EP300 transcriptional activity. Interacts with protein E2; this interaction inhibits E7 oncogenic activity. Interacts with host TMEM173/STING; this interaction impairs the ability of TMEM173/STING to sense cytosolic DNA and promote the production of type I interferon (IFN-alpha and IFN-beta).</text>
</comment>
<protein>
    <recommendedName>
        <fullName evidence="18 19">Protein E7</fullName>
    </recommendedName>
</protein>
<keyword evidence="8 18" id="KW-1114">Inhibition of host interferon signaling pathway by virus</keyword>